<accession>A0A8S1RQW0</accession>
<dbReference type="AlphaFoldDB" id="A0A8S1RQW0"/>
<proteinExistence type="predicted"/>
<evidence type="ECO:0000313" key="1">
    <source>
        <dbReference type="EMBL" id="CAD8129713.1"/>
    </source>
</evidence>
<sequence length="76" mass="9521">MIIYFSQSLNQKHKDFKFKQFMNNQYYFQNSFEKQLSYITTGLIQKRNYDFLLEEAMINFIYNYIMQKEDIQTQQF</sequence>
<dbReference type="EMBL" id="CAJJDN010000240">
    <property type="protein sequence ID" value="CAD8129713.1"/>
    <property type="molecule type" value="Genomic_DNA"/>
</dbReference>
<name>A0A8S1RQW0_9CILI</name>
<evidence type="ECO:0000313" key="2">
    <source>
        <dbReference type="Proteomes" id="UP000692954"/>
    </source>
</evidence>
<keyword evidence="2" id="KW-1185">Reference proteome</keyword>
<reference evidence="1" key="1">
    <citation type="submission" date="2021-01" db="EMBL/GenBank/DDBJ databases">
        <authorList>
            <consortium name="Genoscope - CEA"/>
            <person name="William W."/>
        </authorList>
    </citation>
    <scope>NUCLEOTIDE SEQUENCE</scope>
</reference>
<gene>
    <name evidence="1" type="ORF">PSON_ATCC_30995.1.T2400002</name>
</gene>
<comment type="caution">
    <text evidence="1">The sequence shown here is derived from an EMBL/GenBank/DDBJ whole genome shotgun (WGS) entry which is preliminary data.</text>
</comment>
<dbReference type="Proteomes" id="UP000692954">
    <property type="component" value="Unassembled WGS sequence"/>
</dbReference>
<protein>
    <submittedName>
        <fullName evidence="1">Uncharacterized protein</fullName>
    </submittedName>
</protein>
<organism evidence="1 2">
    <name type="scientific">Paramecium sonneborni</name>
    <dbReference type="NCBI Taxonomy" id="65129"/>
    <lineage>
        <taxon>Eukaryota</taxon>
        <taxon>Sar</taxon>
        <taxon>Alveolata</taxon>
        <taxon>Ciliophora</taxon>
        <taxon>Intramacronucleata</taxon>
        <taxon>Oligohymenophorea</taxon>
        <taxon>Peniculida</taxon>
        <taxon>Parameciidae</taxon>
        <taxon>Paramecium</taxon>
    </lineage>
</organism>